<dbReference type="GO" id="GO:0005507">
    <property type="term" value="F:copper ion binding"/>
    <property type="evidence" value="ECO:0007669"/>
    <property type="project" value="InterPro"/>
</dbReference>
<evidence type="ECO:0000313" key="12">
    <source>
        <dbReference type="Proteomes" id="UP000318571"/>
    </source>
</evidence>
<protein>
    <recommendedName>
        <fullName evidence="10">DOMON domain-containing protein</fullName>
    </recommendedName>
</protein>
<dbReference type="PANTHER" id="PTHR10157:SF23">
    <property type="entry name" value="MOXD1 HOMOLOG 1"/>
    <property type="match status" value="1"/>
</dbReference>
<dbReference type="InterPro" id="IPR000323">
    <property type="entry name" value="Cu2_ascorb_mOase_N"/>
</dbReference>
<evidence type="ECO:0000256" key="1">
    <source>
        <dbReference type="ARBA" id="ARBA00001973"/>
    </source>
</evidence>
<keyword evidence="4" id="KW-0560">Oxidoreductase</keyword>
<dbReference type="CDD" id="cd09631">
    <property type="entry name" value="DOMON_DOH"/>
    <property type="match status" value="1"/>
</dbReference>
<sequence>MRLCMKLMFWFWHHFFFFRLSLLLLCSSLVQCNLDQLTWTHNVLLDLSGHFHLAWTPREHDILFQMSAQTLGSLAIGFSPNGGMAGADIIMAWVDPNGNIVFHDRHAKTTLSPEIDRSQDCTLFGGYENDTHTVIQFSRPWDTCDPEQDLVLGSDTVRLIWAFHPEDPTSLEVLPYHGHQRRGVRSIYLREDSHLSVVKQMEQTGEKVQNWDVVNEKLTLPNDDHTHYWCKIFEAPQLEGKHHMIGFVPLIEAGHESYVHHMVLYECHVPDDSTDQYFAHHVNGAGARCYSPNMPPEWSYCLATNTWAWAVGSEGETLPANVGIPIGENFNGATYFMLETHYDNPAYHQDLVDSSGLRIFYTSELREHDAGMILLGSEVNFLHLIPPMQESFITVGRCTAACTQQGLDSDGITILHGVLHSHLAGRKTRLRHIRNGQELPMIAEDNNYDFNYQVSREPPSVTKVLPGDELLMECDYNTRSRDEPTFGGLSTREEMCLGFFWYYPRQKLADCRSLPTLQSLMKAFGIDSIFGKSFEKLSVFLKDIGGSQDSNGASLEDLLNILASETGSDLSEALSADSNGFARPITEEDLLNKPFYTVASDPPQNQGISQSIQDYRNFMSDMLLKIRIKTPSKYFNRTIGEHFALMNWMDPEESRDIQDAIRFGDHSSLCLAHGRSPLIPYEAQPYPKFLSFETNETKCHILNHTHLLSKYTQTRRNPMNLVDLTSSAIIKRPFCQTIGAVLLLVPFTLS</sequence>
<evidence type="ECO:0000256" key="7">
    <source>
        <dbReference type="ARBA" id="ARBA00023157"/>
    </source>
</evidence>
<comment type="caution">
    <text evidence="11">The sequence shown here is derived from an EMBL/GenBank/DDBJ whole genome shotgun (WGS) entry which is preliminary data.</text>
</comment>
<dbReference type="GO" id="GO:0030667">
    <property type="term" value="C:secretory granule membrane"/>
    <property type="evidence" value="ECO:0007669"/>
    <property type="project" value="TreeGrafter"/>
</dbReference>
<keyword evidence="5" id="KW-0186">Copper</keyword>
<dbReference type="SMART" id="SM00664">
    <property type="entry name" value="DoH"/>
    <property type="match status" value="1"/>
</dbReference>
<dbReference type="GO" id="GO:0005615">
    <property type="term" value="C:extracellular space"/>
    <property type="evidence" value="ECO:0007669"/>
    <property type="project" value="TreeGrafter"/>
</dbReference>
<dbReference type="InterPro" id="IPR028460">
    <property type="entry name" value="Tbh/DBH"/>
</dbReference>
<keyword evidence="9" id="KW-0732">Signal</keyword>
<comment type="cofactor">
    <cofactor evidence="1">
        <name>Cu(2+)</name>
        <dbReference type="ChEBI" id="CHEBI:29036"/>
    </cofactor>
</comment>
<feature type="domain" description="DOMON" evidence="10">
    <location>
        <begin position="49"/>
        <end position="164"/>
    </location>
</feature>
<gene>
    <name evidence="11" type="ORF">TCAL_01893</name>
</gene>
<evidence type="ECO:0000256" key="8">
    <source>
        <dbReference type="ARBA" id="ARBA00023180"/>
    </source>
</evidence>
<keyword evidence="7" id="KW-1015">Disulfide bond</keyword>
<dbReference type="FunFam" id="2.60.120.230:FF:000001">
    <property type="entry name" value="Monooxygenase, DBH-like 1"/>
    <property type="match status" value="1"/>
</dbReference>
<dbReference type="GO" id="GO:0042421">
    <property type="term" value="P:norepinephrine biosynthetic process"/>
    <property type="evidence" value="ECO:0007669"/>
    <property type="project" value="TreeGrafter"/>
</dbReference>
<dbReference type="PRINTS" id="PR00767">
    <property type="entry name" value="DBMONOXGNASE"/>
</dbReference>
<evidence type="ECO:0000256" key="5">
    <source>
        <dbReference type="ARBA" id="ARBA00023008"/>
    </source>
</evidence>
<dbReference type="GO" id="GO:0006589">
    <property type="term" value="P:octopamine biosynthetic process"/>
    <property type="evidence" value="ECO:0007669"/>
    <property type="project" value="TreeGrafter"/>
</dbReference>
<dbReference type="InterPro" id="IPR005018">
    <property type="entry name" value="DOMON_domain"/>
</dbReference>
<keyword evidence="12" id="KW-1185">Reference proteome</keyword>
<dbReference type="InterPro" id="IPR024548">
    <property type="entry name" value="Cu2_monoox_C"/>
</dbReference>
<dbReference type="InterPro" id="IPR000945">
    <property type="entry name" value="DBH-like"/>
</dbReference>
<feature type="signal peptide" evidence="9">
    <location>
        <begin position="1"/>
        <end position="32"/>
    </location>
</feature>
<evidence type="ECO:0000256" key="4">
    <source>
        <dbReference type="ARBA" id="ARBA00023002"/>
    </source>
</evidence>
<dbReference type="InterPro" id="IPR045266">
    <property type="entry name" value="DOH_DOMON"/>
</dbReference>
<comment type="similarity">
    <text evidence="2">Belongs to the copper type II ascorbate-dependent monooxygenase family.</text>
</comment>
<dbReference type="Gene3D" id="2.60.40.1210">
    <property type="entry name" value="Cellobiose dehydrogenase, cytochrome domain"/>
    <property type="match status" value="1"/>
</dbReference>
<dbReference type="InterPro" id="IPR036939">
    <property type="entry name" value="Cu2_ascorb_mOase_N_sf"/>
</dbReference>
<keyword evidence="8" id="KW-0325">Glycoprotein</keyword>
<dbReference type="Pfam" id="PF03712">
    <property type="entry name" value="Cu2_monoox_C"/>
    <property type="match status" value="1"/>
</dbReference>
<organism evidence="11 12">
    <name type="scientific">Tigriopus californicus</name>
    <name type="common">Marine copepod</name>
    <dbReference type="NCBI Taxonomy" id="6832"/>
    <lineage>
        <taxon>Eukaryota</taxon>
        <taxon>Metazoa</taxon>
        <taxon>Ecdysozoa</taxon>
        <taxon>Arthropoda</taxon>
        <taxon>Crustacea</taxon>
        <taxon>Multicrustacea</taxon>
        <taxon>Hexanauplia</taxon>
        <taxon>Copepoda</taxon>
        <taxon>Harpacticoida</taxon>
        <taxon>Harpacticidae</taxon>
        <taxon>Tigriopus</taxon>
    </lineage>
</organism>
<dbReference type="Pfam" id="PF01082">
    <property type="entry name" value="Cu2_monooxygen"/>
    <property type="match status" value="1"/>
</dbReference>
<dbReference type="Proteomes" id="UP000318571">
    <property type="component" value="Chromosome 3"/>
</dbReference>
<dbReference type="Gene3D" id="2.60.120.310">
    <property type="entry name" value="Copper type II, ascorbate-dependent monooxygenase, N-terminal domain"/>
    <property type="match status" value="1"/>
</dbReference>
<evidence type="ECO:0000259" key="10">
    <source>
        <dbReference type="PROSITE" id="PS50836"/>
    </source>
</evidence>
<dbReference type="PANTHER" id="PTHR10157">
    <property type="entry name" value="DOPAMINE BETA HYDROXYLASE RELATED"/>
    <property type="match status" value="1"/>
</dbReference>
<evidence type="ECO:0000256" key="6">
    <source>
        <dbReference type="ARBA" id="ARBA00023033"/>
    </source>
</evidence>
<dbReference type="EMBL" id="VCGU01000007">
    <property type="protein sequence ID" value="TRY73033.1"/>
    <property type="molecule type" value="Genomic_DNA"/>
</dbReference>
<keyword evidence="3" id="KW-0479">Metal-binding</keyword>
<proteinExistence type="inferred from homology"/>
<accession>A0A553P5S4</accession>
<dbReference type="SUPFAM" id="SSF49742">
    <property type="entry name" value="PHM/PNGase F"/>
    <property type="match status" value="2"/>
</dbReference>
<dbReference type="InterPro" id="IPR008977">
    <property type="entry name" value="PHM/PNGase_F_dom_sf"/>
</dbReference>
<keyword evidence="6" id="KW-0503">Monooxygenase</keyword>
<dbReference type="GO" id="GO:0004500">
    <property type="term" value="F:dopamine beta-monooxygenase activity"/>
    <property type="evidence" value="ECO:0007669"/>
    <property type="project" value="InterPro"/>
</dbReference>
<dbReference type="SUPFAM" id="SSF49344">
    <property type="entry name" value="CBD9-like"/>
    <property type="match status" value="1"/>
</dbReference>
<feature type="chain" id="PRO_5021924660" description="DOMON domain-containing protein" evidence="9">
    <location>
        <begin position="33"/>
        <end position="750"/>
    </location>
</feature>
<name>A0A553P5S4_TIGCA</name>
<reference evidence="11 12" key="1">
    <citation type="journal article" date="2018" name="Nat. Ecol. Evol.">
        <title>Genomic signatures of mitonuclear coevolution across populations of Tigriopus californicus.</title>
        <authorList>
            <person name="Barreto F.S."/>
            <person name="Watson E.T."/>
            <person name="Lima T.G."/>
            <person name="Willett C.S."/>
            <person name="Edmands S."/>
            <person name="Li W."/>
            <person name="Burton R.S."/>
        </authorList>
    </citation>
    <scope>NUCLEOTIDE SEQUENCE [LARGE SCALE GENOMIC DNA]</scope>
    <source>
        <strain evidence="11 12">San Diego</strain>
    </source>
</reference>
<dbReference type="GO" id="GO:0042420">
    <property type="term" value="P:dopamine catabolic process"/>
    <property type="evidence" value="ECO:0007669"/>
    <property type="project" value="TreeGrafter"/>
</dbReference>
<dbReference type="PROSITE" id="PS50836">
    <property type="entry name" value="DOMON"/>
    <property type="match status" value="1"/>
</dbReference>
<evidence type="ECO:0000313" key="11">
    <source>
        <dbReference type="EMBL" id="TRY73033.1"/>
    </source>
</evidence>
<dbReference type="OrthoDB" id="10003276at2759"/>
<dbReference type="Pfam" id="PF03351">
    <property type="entry name" value="DOMON"/>
    <property type="match status" value="1"/>
</dbReference>
<evidence type="ECO:0000256" key="9">
    <source>
        <dbReference type="SAM" id="SignalP"/>
    </source>
</evidence>
<dbReference type="AlphaFoldDB" id="A0A553P5S4"/>
<evidence type="ECO:0000256" key="3">
    <source>
        <dbReference type="ARBA" id="ARBA00022723"/>
    </source>
</evidence>
<dbReference type="InterPro" id="IPR014784">
    <property type="entry name" value="Cu2_ascorb_mOase-like_C"/>
</dbReference>
<dbReference type="STRING" id="6832.A0A553P5S4"/>
<evidence type="ECO:0000256" key="2">
    <source>
        <dbReference type="ARBA" id="ARBA00010676"/>
    </source>
</evidence>
<dbReference type="OMA" id="HINFFEC"/>
<dbReference type="Gene3D" id="2.60.120.230">
    <property type="match status" value="1"/>
</dbReference>
<dbReference type="FunFam" id="2.60.120.310:FF:000004">
    <property type="entry name" value="DBH-like monooxygenase protein 1"/>
    <property type="match status" value="1"/>
</dbReference>